<dbReference type="PANTHER" id="PTHR35810">
    <property type="entry name" value="CYTOPLASMIC PROTEIN-RELATED"/>
    <property type="match status" value="1"/>
</dbReference>
<protein>
    <recommendedName>
        <fullName evidence="3">Virulence RhuM family protein</fullName>
    </recommendedName>
</protein>
<evidence type="ECO:0008006" key="3">
    <source>
        <dbReference type="Google" id="ProtNLM"/>
    </source>
</evidence>
<dbReference type="AlphaFoldDB" id="A0A1C0B5B5"/>
<accession>A0A1C0B5B5</accession>
<dbReference type="Pfam" id="PF13310">
    <property type="entry name" value="Virulence_RhuM"/>
    <property type="match status" value="1"/>
</dbReference>
<evidence type="ECO:0000313" key="2">
    <source>
        <dbReference type="Proteomes" id="UP000093281"/>
    </source>
</evidence>
<dbReference type="PATRIC" id="fig|544718.51.peg.1722"/>
<sequence length="344" mass="40240">MEENLNIIIYSSEDGKTKLDVKLENETLWLNQKQFCELFGKSKSTISEHIKTIFEDEELDEKVVVRNYRTTTQHGAIEGKTQSTDVKYYNLDMIIALGFKVRSRIGVQFRKWANNILKEYVVKGFAMDDERLKNPPVANSLVPDYFEEMIERIRDIRASERRVYLRVKEIFALASDYDPSWSETTRFFQHIQNKLHFAITKLTAAEIISQRANASLPNMGITTLSTDSIKSTDVTVAKNYLSEKEIEELNRIVVMWLDYAEDQAKRKQQVFLNDWENKLDAFLKFNERDVLQNFGQVSKKEADKKAKDEYKIFSAQRRAQKEEQGFIENIKALENIAKMVKEKK</sequence>
<dbReference type="Proteomes" id="UP000093281">
    <property type="component" value="Unassembled WGS sequence"/>
</dbReference>
<dbReference type="PIRSF" id="PIRSF015268">
    <property type="entry name" value="Virulence_RhuM"/>
    <property type="match status" value="1"/>
</dbReference>
<dbReference type="EMBL" id="LCUJ01000008">
    <property type="protein sequence ID" value="OCL97899.1"/>
    <property type="molecule type" value="Genomic_DNA"/>
</dbReference>
<comment type="caution">
    <text evidence="1">The sequence shown here is derived from an EMBL/GenBank/DDBJ whole genome shotgun (WGS) entry which is preliminary data.</text>
</comment>
<organism evidence="1 2">
    <name type="scientific">Aliarcobacter thereius</name>
    <dbReference type="NCBI Taxonomy" id="544718"/>
    <lineage>
        <taxon>Bacteria</taxon>
        <taxon>Pseudomonadati</taxon>
        <taxon>Campylobacterota</taxon>
        <taxon>Epsilonproteobacteria</taxon>
        <taxon>Campylobacterales</taxon>
        <taxon>Arcobacteraceae</taxon>
        <taxon>Aliarcobacter</taxon>
    </lineage>
</organism>
<reference evidence="2" key="1">
    <citation type="submission" date="2015-05" db="EMBL/GenBank/DDBJ databases">
        <authorList>
            <person name="Rovetto F."/>
            <person name="Cocolin L."/>
            <person name="Illeghems K."/>
            <person name="Van Nieuwerburgh F."/>
            <person name="Houf K."/>
        </authorList>
    </citation>
    <scope>NUCLEOTIDE SEQUENCE [LARGE SCALE GENOMIC DNA]</scope>
    <source>
        <strain evidence="2">DU22</strain>
    </source>
</reference>
<dbReference type="RefSeq" id="WP_066187314.1">
    <property type="nucleotide sequence ID" value="NZ_LCUJ01000008.1"/>
</dbReference>
<dbReference type="InterPro" id="IPR011204">
    <property type="entry name" value="Virulence_RhuM-like"/>
</dbReference>
<dbReference type="PANTHER" id="PTHR35810:SF1">
    <property type="entry name" value="CYTOPLASMIC PROTEIN"/>
    <property type="match status" value="1"/>
</dbReference>
<name>A0A1C0B5B5_9BACT</name>
<proteinExistence type="predicted"/>
<dbReference type="OrthoDB" id="9802752at2"/>
<gene>
    <name evidence="1" type="ORF">AAX29_01750</name>
</gene>
<evidence type="ECO:0000313" key="1">
    <source>
        <dbReference type="EMBL" id="OCL97899.1"/>
    </source>
</evidence>
<dbReference type="STRING" id="544718.AAX25_01715"/>